<dbReference type="PANTHER" id="PTHR42877:SF2">
    <property type="entry name" value="FAD_NAD(P)-BINDING DOMAIN-CONTAINING PROTEIN"/>
    <property type="match status" value="1"/>
</dbReference>
<evidence type="ECO:0000256" key="3">
    <source>
        <dbReference type="ARBA" id="ARBA00022827"/>
    </source>
</evidence>
<name>A0AAD8UUB6_9PEZI</name>
<dbReference type="Proteomes" id="UP001230504">
    <property type="component" value="Unassembled WGS sequence"/>
</dbReference>
<comment type="caution">
    <text evidence="5">The sequence shown here is derived from an EMBL/GenBank/DDBJ whole genome shotgun (WGS) entry which is preliminary data.</text>
</comment>
<dbReference type="GO" id="GO:0050661">
    <property type="term" value="F:NADP binding"/>
    <property type="evidence" value="ECO:0007669"/>
    <property type="project" value="InterPro"/>
</dbReference>
<evidence type="ECO:0000256" key="1">
    <source>
        <dbReference type="ARBA" id="ARBA00010139"/>
    </source>
</evidence>
<comment type="similarity">
    <text evidence="1">Belongs to the FAD-binding monooxygenase family.</text>
</comment>
<keyword evidence="3" id="KW-0274">FAD</keyword>
<accession>A0AAD8UUB6</accession>
<dbReference type="InterPro" id="IPR020946">
    <property type="entry name" value="Flavin_mOase-like"/>
</dbReference>
<keyword evidence="2" id="KW-0285">Flavoprotein</keyword>
<organism evidence="5 6">
    <name type="scientific">Colletotrichum navitas</name>
    <dbReference type="NCBI Taxonomy" id="681940"/>
    <lineage>
        <taxon>Eukaryota</taxon>
        <taxon>Fungi</taxon>
        <taxon>Dikarya</taxon>
        <taxon>Ascomycota</taxon>
        <taxon>Pezizomycotina</taxon>
        <taxon>Sordariomycetes</taxon>
        <taxon>Hypocreomycetidae</taxon>
        <taxon>Glomerellales</taxon>
        <taxon>Glomerellaceae</taxon>
        <taxon>Colletotrichum</taxon>
        <taxon>Colletotrichum graminicola species complex</taxon>
    </lineage>
</organism>
<dbReference type="GO" id="GO:0050660">
    <property type="term" value="F:flavin adenine dinucleotide binding"/>
    <property type="evidence" value="ECO:0007669"/>
    <property type="project" value="InterPro"/>
</dbReference>
<keyword evidence="4" id="KW-0560">Oxidoreductase</keyword>
<evidence type="ECO:0000313" key="6">
    <source>
        <dbReference type="Proteomes" id="UP001230504"/>
    </source>
</evidence>
<dbReference type="PANTHER" id="PTHR42877">
    <property type="entry name" value="L-ORNITHINE N(5)-MONOOXYGENASE-RELATED"/>
    <property type="match status" value="1"/>
</dbReference>
<protein>
    <recommendedName>
        <fullName evidence="7">Cyclohexanone 1,2-monooxygenase</fullName>
    </recommendedName>
</protein>
<dbReference type="GO" id="GO:0004499">
    <property type="term" value="F:N,N-dimethylaniline monooxygenase activity"/>
    <property type="evidence" value="ECO:0007669"/>
    <property type="project" value="InterPro"/>
</dbReference>
<proteinExistence type="inferred from homology"/>
<reference evidence="5" key="1">
    <citation type="submission" date="2021-06" db="EMBL/GenBank/DDBJ databases">
        <title>Comparative genomics, transcriptomics and evolutionary studies reveal genomic signatures of adaptation to plant cell wall in hemibiotrophic fungi.</title>
        <authorList>
            <consortium name="DOE Joint Genome Institute"/>
            <person name="Baroncelli R."/>
            <person name="Diaz J.F."/>
            <person name="Benocci T."/>
            <person name="Peng M."/>
            <person name="Battaglia E."/>
            <person name="Haridas S."/>
            <person name="Andreopoulos W."/>
            <person name="Labutti K."/>
            <person name="Pangilinan J."/>
            <person name="Floch G.L."/>
            <person name="Makela M.R."/>
            <person name="Henrissat B."/>
            <person name="Grigoriev I.V."/>
            <person name="Crouch J.A."/>
            <person name="De Vries R.P."/>
            <person name="Sukno S.A."/>
            <person name="Thon M.R."/>
        </authorList>
    </citation>
    <scope>NUCLEOTIDE SEQUENCE</scope>
    <source>
        <strain evidence="5">CBS 125086</strain>
    </source>
</reference>
<dbReference type="Gene3D" id="3.50.50.60">
    <property type="entry name" value="FAD/NAD(P)-binding domain"/>
    <property type="match status" value="2"/>
</dbReference>
<evidence type="ECO:0000313" key="5">
    <source>
        <dbReference type="EMBL" id="KAK1561571.1"/>
    </source>
</evidence>
<dbReference type="AlphaFoldDB" id="A0AAD8UUB6"/>
<dbReference type="InterPro" id="IPR051209">
    <property type="entry name" value="FAD-bind_Monooxygenase_sf"/>
</dbReference>
<keyword evidence="6" id="KW-1185">Reference proteome</keyword>
<dbReference type="SUPFAM" id="SSF51905">
    <property type="entry name" value="FAD/NAD(P)-binding domain"/>
    <property type="match status" value="2"/>
</dbReference>
<dbReference type="GeneID" id="85440477"/>
<dbReference type="Pfam" id="PF00743">
    <property type="entry name" value="FMO-like"/>
    <property type="match status" value="1"/>
</dbReference>
<evidence type="ECO:0008006" key="7">
    <source>
        <dbReference type="Google" id="ProtNLM"/>
    </source>
</evidence>
<evidence type="ECO:0000256" key="2">
    <source>
        <dbReference type="ARBA" id="ARBA00022630"/>
    </source>
</evidence>
<gene>
    <name evidence="5" type="ORF">LY79DRAFT_531164</name>
</gene>
<evidence type="ECO:0000256" key="4">
    <source>
        <dbReference type="ARBA" id="ARBA00023002"/>
    </source>
</evidence>
<sequence>MAENASGAEDPFPLNREYAYTPRKKIRVITIGAGFSGLLMAHKFQHRFPEMRHMVEHKIFEALPDVGGTWLLNNYPGVQCDVAAHVYSFPFDPKPDWDNYYASGAEILAHIKATVRKWDLDRNLHLNSRVVAAKWLEAQGQWRVIVSHDGVDRDEYCDVLISGQGVLRHENWPDIQGLRDGVFKGKVVHSARWDHNFDYTNKKIALIGNGSSGIQLLPQLAKLGGATVTNFIRGPTWIYRPRAPEPRRPEDLNPEYTDEDKARFQDPEEHLRYRKNITSKANRSFYTVRKGAKNRAETDAAAAQMAAELKYDKMLCEMLIPKWELGCKRVSPGPGYLASFSRPNVHLTNSAIVKVTETAIHTADGQVHEVDVIVCATGYDVTHYPRYPIVGLDEGTDLATDWKECPETYISVAVPKYPNYFLLMGPRCLAGQGSLLESLNWTGDYIIKWVRKMAIEDIKYVHPKADKTRAFMRYGDEIHKTLVWTGACRSWWKRGTRDGRVTVLFGGGIHLFCQLMREIRSEDFEIVYRSNNPWHFLGNGFLEWEFRQDTDQSWYIEKAQVLNNS</sequence>
<dbReference type="InterPro" id="IPR036188">
    <property type="entry name" value="FAD/NAD-bd_sf"/>
</dbReference>
<dbReference type="RefSeq" id="XP_060406732.1">
    <property type="nucleotide sequence ID" value="XM_060556237.1"/>
</dbReference>
<dbReference type="EMBL" id="JAHLJV010000274">
    <property type="protein sequence ID" value="KAK1561571.1"/>
    <property type="molecule type" value="Genomic_DNA"/>
</dbReference>